<keyword evidence="2" id="KW-1185">Reference proteome</keyword>
<protein>
    <recommendedName>
        <fullName evidence="3">Protein kinase domain-containing protein</fullName>
    </recommendedName>
</protein>
<comment type="caution">
    <text evidence="1">The sequence shown here is derived from an EMBL/GenBank/DDBJ whole genome shotgun (WGS) entry which is preliminary data.</text>
</comment>
<feature type="non-terminal residue" evidence="1">
    <location>
        <position position="1"/>
    </location>
</feature>
<sequence length="72" mass="8310">HGLEPFKIKGILMEHLDGFTLGEIGDRCPRSSWQDINDQALNVVRLFDSRDIINFDIRLDNFVVVETIPQLK</sequence>
<reference evidence="1" key="1">
    <citation type="journal article" date="2023" name="Mol. Phylogenet. Evol.">
        <title>Genome-scale phylogeny and comparative genomics of the fungal order Sordariales.</title>
        <authorList>
            <person name="Hensen N."/>
            <person name="Bonometti L."/>
            <person name="Westerberg I."/>
            <person name="Brannstrom I.O."/>
            <person name="Guillou S."/>
            <person name="Cros-Aarteil S."/>
            <person name="Calhoun S."/>
            <person name="Haridas S."/>
            <person name="Kuo A."/>
            <person name="Mondo S."/>
            <person name="Pangilinan J."/>
            <person name="Riley R."/>
            <person name="LaButti K."/>
            <person name="Andreopoulos B."/>
            <person name="Lipzen A."/>
            <person name="Chen C."/>
            <person name="Yan M."/>
            <person name="Daum C."/>
            <person name="Ng V."/>
            <person name="Clum A."/>
            <person name="Steindorff A."/>
            <person name="Ohm R.A."/>
            <person name="Martin F."/>
            <person name="Silar P."/>
            <person name="Natvig D.O."/>
            <person name="Lalanne C."/>
            <person name="Gautier V."/>
            <person name="Ament-Velasquez S.L."/>
            <person name="Kruys A."/>
            <person name="Hutchinson M.I."/>
            <person name="Powell A.J."/>
            <person name="Barry K."/>
            <person name="Miller A.N."/>
            <person name="Grigoriev I.V."/>
            <person name="Debuchy R."/>
            <person name="Gladieux P."/>
            <person name="Hiltunen Thoren M."/>
            <person name="Johannesson H."/>
        </authorList>
    </citation>
    <scope>NUCLEOTIDE SEQUENCE</scope>
    <source>
        <strain evidence="1">CBS 990.96</strain>
    </source>
</reference>
<name>A0AAN7BVV9_9PEZI</name>
<dbReference type="Proteomes" id="UP001301958">
    <property type="component" value="Unassembled WGS sequence"/>
</dbReference>
<dbReference type="AlphaFoldDB" id="A0AAN7BVV9"/>
<reference evidence="1" key="2">
    <citation type="submission" date="2023-05" db="EMBL/GenBank/DDBJ databases">
        <authorList>
            <consortium name="Lawrence Berkeley National Laboratory"/>
            <person name="Steindorff A."/>
            <person name="Hensen N."/>
            <person name="Bonometti L."/>
            <person name="Westerberg I."/>
            <person name="Brannstrom I.O."/>
            <person name="Guillou S."/>
            <person name="Cros-Aarteil S."/>
            <person name="Calhoun S."/>
            <person name="Haridas S."/>
            <person name="Kuo A."/>
            <person name="Mondo S."/>
            <person name="Pangilinan J."/>
            <person name="Riley R."/>
            <person name="Labutti K."/>
            <person name="Andreopoulos B."/>
            <person name="Lipzen A."/>
            <person name="Chen C."/>
            <person name="Yanf M."/>
            <person name="Daum C."/>
            <person name="Ng V."/>
            <person name="Clum A."/>
            <person name="Ohm R."/>
            <person name="Martin F."/>
            <person name="Silar P."/>
            <person name="Natvig D."/>
            <person name="Lalanne C."/>
            <person name="Gautier V."/>
            <person name="Ament-Velasquez S.L."/>
            <person name="Kruys A."/>
            <person name="Hutchinson M.I."/>
            <person name="Powell A.J."/>
            <person name="Barry K."/>
            <person name="Miller A.N."/>
            <person name="Grigoriev I.V."/>
            <person name="Debuchy R."/>
            <person name="Gladieux P."/>
            <person name="Thoren M.H."/>
            <person name="Johannesson H."/>
        </authorList>
    </citation>
    <scope>NUCLEOTIDE SEQUENCE</scope>
    <source>
        <strain evidence="1">CBS 990.96</strain>
    </source>
</reference>
<accession>A0AAN7BVV9</accession>
<dbReference type="EMBL" id="MU865300">
    <property type="protein sequence ID" value="KAK4230317.1"/>
    <property type="molecule type" value="Genomic_DNA"/>
</dbReference>
<gene>
    <name evidence="1" type="ORF">QBC38DRAFT_357463</name>
</gene>
<evidence type="ECO:0008006" key="3">
    <source>
        <dbReference type="Google" id="ProtNLM"/>
    </source>
</evidence>
<proteinExistence type="predicted"/>
<evidence type="ECO:0000313" key="1">
    <source>
        <dbReference type="EMBL" id="KAK4230317.1"/>
    </source>
</evidence>
<organism evidence="1 2">
    <name type="scientific">Podospora fimiseda</name>
    <dbReference type="NCBI Taxonomy" id="252190"/>
    <lineage>
        <taxon>Eukaryota</taxon>
        <taxon>Fungi</taxon>
        <taxon>Dikarya</taxon>
        <taxon>Ascomycota</taxon>
        <taxon>Pezizomycotina</taxon>
        <taxon>Sordariomycetes</taxon>
        <taxon>Sordariomycetidae</taxon>
        <taxon>Sordariales</taxon>
        <taxon>Podosporaceae</taxon>
        <taxon>Podospora</taxon>
    </lineage>
</organism>
<evidence type="ECO:0000313" key="2">
    <source>
        <dbReference type="Proteomes" id="UP001301958"/>
    </source>
</evidence>